<accession>A0AAV8YM24</accession>
<dbReference type="EMBL" id="JAPWTK010000077">
    <property type="protein sequence ID" value="KAJ8951953.1"/>
    <property type="molecule type" value="Genomic_DNA"/>
</dbReference>
<evidence type="ECO:0000313" key="1">
    <source>
        <dbReference type="EMBL" id="KAJ8951953.1"/>
    </source>
</evidence>
<keyword evidence="2" id="KW-1185">Reference proteome</keyword>
<gene>
    <name evidence="1" type="ORF">NQ318_013623</name>
</gene>
<dbReference type="Proteomes" id="UP001162162">
    <property type="component" value="Unassembled WGS sequence"/>
</dbReference>
<dbReference type="AlphaFoldDB" id="A0AAV8YM24"/>
<protein>
    <submittedName>
        <fullName evidence="1">Uncharacterized protein</fullName>
    </submittedName>
</protein>
<sequence length="71" mass="7719">MTPTTMRRTAFVPKVINENQKRPSVLVCVQGGKSKEISSDEIQGAMALVELKNGPTFTTTLLAVFHLTANT</sequence>
<organism evidence="1 2">
    <name type="scientific">Aromia moschata</name>
    <dbReference type="NCBI Taxonomy" id="1265417"/>
    <lineage>
        <taxon>Eukaryota</taxon>
        <taxon>Metazoa</taxon>
        <taxon>Ecdysozoa</taxon>
        <taxon>Arthropoda</taxon>
        <taxon>Hexapoda</taxon>
        <taxon>Insecta</taxon>
        <taxon>Pterygota</taxon>
        <taxon>Neoptera</taxon>
        <taxon>Endopterygota</taxon>
        <taxon>Coleoptera</taxon>
        <taxon>Polyphaga</taxon>
        <taxon>Cucujiformia</taxon>
        <taxon>Chrysomeloidea</taxon>
        <taxon>Cerambycidae</taxon>
        <taxon>Cerambycinae</taxon>
        <taxon>Callichromatini</taxon>
        <taxon>Aromia</taxon>
    </lineage>
</organism>
<comment type="caution">
    <text evidence="1">The sequence shown here is derived from an EMBL/GenBank/DDBJ whole genome shotgun (WGS) entry which is preliminary data.</text>
</comment>
<evidence type="ECO:0000313" key="2">
    <source>
        <dbReference type="Proteomes" id="UP001162162"/>
    </source>
</evidence>
<reference evidence="1" key="1">
    <citation type="journal article" date="2023" name="Insect Mol. Biol.">
        <title>Genome sequencing provides insights into the evolution of gene families encoding plant cell wall-degrading enzymes in longhorned beetles.</title>
        <authorList>
            <person name="Shin N.R."/>
            <person name="Okamura Y."/>
            <person name="Kirsch R."/>
            <person name="Pauchet Y."/>
        </authorList>
    </citation>
    <scope>NUCLEOTIDE SEQUENCE</scope>
    <source>
        <strain evidence="1">AMC_N1</strain>
    </source>
</reference>
<name>A0AAV8YM24_9CUCU</name>
<proteinExistence type="predicted"/>